<name>A0A6M0RY61_9CYAN</name>
<proteinExistence type="predicted"/>
<sequence>MKIADALDMRGRLTIHRYDANGQQIDTTATNNAIVYSGRDLVAKLFAQQAIDPIRYIAVGTGSEPVKPDTDTGLAKEVFRKELKGLNLAKDLTDIQMVVPTESGEKEQKSRRIILSADLDFEEPNPSDNGGKPYELREAGLFNAEDPNTGIMYNRVVFPNISKTKDFKLTLVWEIIF</sequence>
<dbReference type="AlphaFoldDB" id="A0A6M0RY61"/>
<evidence type="ECO:0000313" key="1">
    <source>
        <dbReference type="EMBL" id="NEZ61145.1"/>
    </source>
</evidence>
<organism evidence="1 2">
    <name type="scientific">Adonisia turfae CCMR0081</name>
    <dbReference type="NCBI Taxonomy" id="2292702"/>
    <lineage>
        <taxon>Bacteria</taxon>
        <taxon>Bacillati</taxon>
        <taxon>Cyanobacteriota</taxon>
        <taxon>Adonisia</taxon>
        <taxon>Adonisia turfae</taxon>
    </lineage>
</organism>
<accession>A0A6M0RY61</accession>
<dbReference type="RefSeq" id="WP_163703377.1">
    <property type="nucleotide sequence ID" value="NZ_QXHD01000004.1"/>
</dbReference>
<keyword evidence="2" id="KW-1185">Reference proteome</keyword>
<evidence type="ECO:0000313" key="2">
    <source>
        <dbReference type="Proteomes" id="UP000481033"/>
    </source>
</evidence>
<dbReference type="EMBL" id="QXHD01000004">
    <property type="protein sequence ID" value="NEZ61145.1"/>
    <property type="molecule type" value="Genomic_DNA"/>
</dbReference>
<dbReference type="Proteomes" id="UP000481033">
    <property type="component" value="Unassembled WGS sequence"/>
</dbReference>
<gene>
    <name evidence="1" type="ORF">DXZ20_37030</name>
</gene>
<protein>
    <submittedName>
        <fullName evidence="1">Uncharacterized protein</fullName>
    </submittedName>
</protein>
<comment type="caution">
    <text evidence="1">The sequence shown here is derived from an EMBL/GenBank/DDBJ whole genome shotgun (WGS) entry which is preliminary data.</text>
</comment>
<reference evidence="1 2" key="1">
    <citation type="journal article" date="2020" name="Microb. Ecol.">
        <title>Ecogenomics of the Marine Benthic Filamentous Cyanobacterium Adonisia.</title>
        <authorList>
            <person name="Walter J.M."/>
            <person name="Coutinho F.H."/>
            <person name="Leomil L."/>
            <person name="Hargreaves P.I."/>
            <person name="Campeao M.E."/>
            <person name="Vieira V.V."/>
            <person name="Silva B.S."/>
            <person name="Fistarol G.O."/>
            <person name="Salomon P.S."/>
            <person name="Sawabe T."/>
            <person name="Mino S."/>
            <person name="Hosokawa M."/>
            <person name="Miyashita H."/>
            <person name="Maruyama F."/>
            <person name="van Verk M.C."/>
            <person name="Dutilh B.E."/>
            <person name="Thompson C.C."/>
            <person name="Thompson F.L."/>
        </authorList>
    </citation>
    <scope>NUCLEOTIDE SEQUENCE [LARGE SCALE GENOMIC DNA]</scope>
    <source>
        <strain evidence="1 2">CCMR0081</strain>
    </source>
</reference>